<name>A0A9P6NQ04_9BASI</name>
<protein>
    <submittedName>
        <fullName evidence="1">Uncharacterized protein</fullName>
    </submittedName>
</protein>
<reference evidence="1" key="1">
    <citation type="submission" date="2013-11" db="EMBL/GenBank/DDBJ databases">
        <title>Genome sequence of the fusiform rust pathogen reveals effectors for host alternation and coevolution with pine.</title>
        <authorList>
            <consortium name="DOE Joint Genome Institute"/>
            <person name="Smith K."/>
            <person name="Pendleton A."/>
            <person name="Kubisiak T."/>
            <person name="Anderson C."/>
            <person name="Salamov A."/>
            <person name="Aerts A."/>
            <person name="Riley R."/>
            <person name="Clum A."/>
            <person name="Lindquist E."/>
            <person name="Ence D."/>
            <person name="Campbell M."/>
            <person name="Kronenberg Z."/>
            <person name="Feau N."/>
            <person name="Dhillon B."/>
            <person name="Hamelin R."/>
            <person name="Burleigh J."/>
            <person name="Smith J."/>
            <person name="Yandell M."/>
            <person name="Nelson C."/>
            <person name="Grigoriev I."/>
            <person name="Davis J."/>
        </authorList>
    </citation>
    <scope>NUCLEOTIDE SEQUENCE</scope>
    <source>
        <strain evidence="1">G11</strain>
    </source>
</reference>
<dbReference type="EMBL" id="MU167240">
    <property type="protein sequence ID" value="KAG0148113.1"/>
    <property type="molecule type" value="Genomic_DNA"/>
</dbReference>
<gene>
    <name evidence="1" type="ORF">CROQUDRAFT_429354</name>
</gene>
<dbReference type="AlphaFoldDB" id="A0A9P6NQ04"/>
<evidence type="ECO:0000313" key="1">
    <source>
        <dbReference type="EMBL" id="KAG0148113.1"/>
    </source>
</evidence>
<evidence type="ECO:0000313" key="2">
    <source>
        <dbReference type="Proteomes" id="UP000886653"/>
    </source>
</evidence>
<dbReference type="Proteomes" id="UP000886653">
    <property type="component" value="Unassembled WGS sequence"/>
</dbReference>
<organism evidence="1 2">
    <name type="scientific">Cronartium quercuum f. sp. fusiforme G11</name>
    <dbReference type="NCBI Taxonomy" id="708437"/>
    <lineage>
        <taxon>Eukaryota</taxon>
        <taxon>Fungi</taxon>
        <taxon>Dikarya</taxon>
        <taxon>Basidiomycota</taxon>
        <taxon>Pucciniomycotina</taxon>
        <taxon>Pucciniomycetes</taxon>
        <taxon>Pucciniales</taxon>
        <taxon>Coleosporiaceae</taxon>
        <taxon>Cronartium</taxon>
    </lineage>
</organism>
<comment type="caution">
    <text evidence="1">The sequence shown here is derived from an EMBL/GenBank/DDBJ whole genome shotgun (WGS) entry which is preliminary data.</text>
</comment>
<sequence>MHQSGAMTCMLTHTLTYTYYPYYTLHVCLCQLFQLPDCHCETHVSFSLSLFSLFTCWRSVGSGTMNLYCMLTCYHEAHVSLSLSLFSLFACRRSVGSGMMS</sequence>
<accession>A0A9P6NQ04</accession>
<keyword evidence="2" id="KW-1185">Reference proteome</keyword>
<proteinExistence type="predicted"/>